<proteinExistence type="predicted"/>
<protein>
    <submittedName>
        <fullName evidence="1">Uncharacterized protein</fullName>
    </submittedName>
</protein>
<comment type="caution">
    <text evidence="1">The sequence shown here is derived from an EMBL/GenBank/DDBJ whole genome shotgun (WGS) entry which is preliminary data.</text>
</comment>
<name>A0A328C3U9_9DELT</name>
<dbReference type="EMBL" id="QHKO01000010">
    <property type="protein sequence ID" value="RAL20417.1"/>
    <property type="molecule type" value="Genomic_DNA"/>
</dbReference>
<dbReference type="AlphaFoldDB" id="A0A328C3U9"/>
<keyword evidence="2" id="KW-1185">Reference proteome</keyword>
<reference evidence="1 2" key="1">
    <citation type="submission" date="2018-05" db="EMBL/GenBank/DDBJ databases">
        <title>Lujinxingia marina gen. nov. sp. nov., a new facultative anaerobic member of the class Deltaproteobacteria, and proposal of Lujinxingaceae fam. nov.</title>
        <authorList>
            <person name="Li C.-M."/>
        </authorList>
    </citation>
    <scope>NUCLEOTIDE SEQUENCE [LARGE SCALE GENOMIC DNA]</scope>
    <source>
        <strain evidence="1 2">B210</strain>
    </source>
</reference>
<accession>A0A328C3U9</accession>
<organism evidence="1 2">
    <name type="scientific">Lujinxingia litoralis</name>
    <dbReference type="NCBI Taxonomy" id="2211119"/>
    <lineage>
        <taxon>Bacteria</taxon>
        <taxon>Deltaproteobacteria</taxon>
        <taxon>Bradymonadales</taxon>
        <taxon>Lujinxingiaceae</taxon>
        <taxon>Lujinxingia</taxon>
    </lineage>
</organism>
<evidence type="ECO:0000313" key="1">
    <source>
        <dbReference type="EMBL" id="RAL20417.1"/>
    </source>
</evidence>
<gene>
    <name evidence="1" type="ORF">DL240_16565</name>
</gene>
<dbReference type="Proteomes" id="UP000249169">
    <property type="component" value="Unassembled WGS sequence"/>
</dbReference>
<evidence type="ECO:0000313" key="2">
    <source>
        <dbReference type="Proteomes" id="UP000249169"/>
    </source>
</evidence>
<sequence>MLIAGGVVGGLGSGCQVERGSGSFEEQVLPDAGEVDVGPGEDVGLGDGAGAGTLGGTWLQAHRASSCVLGQEQVSMGYYLVRIEEDGELLREQRRLCALDLSPVAGLRPLVPPAVIATIQSPEIDRGFVTRPTPGGAYTSATEVGLWGLELEDPVGDAIPSDPQDPRVVDADADGEPGVSLEIAGSGCRRYMGQRQIVRYFGQLTHANLIEGGSATHTHAEVYGASASLCQISPPVEPNDAFSVFKMARIDGLGGALNLDADADGELTCEEAAPYFEALLAMREPERDHCRR</sequence>